<dbReference type="EMBL" id="PUHZ01000018">
    <property type="protein sequence ID" value="PQO44610.1"/>
    <property type="molecule type" value="Genomic_DNA"/>
</dbReference>
<dbReference type="Gene3D" id="3.30.700.10">
    <property type="entry name" value="Glycoprotein, Type 4 Pilin"/>
    <property type="match status" value="1"/>
</dbReference>
<organism evidence="3 4">
    <name type="scientific">Blastopirellula marina</name>
    <dbReference type="NCBI Taxonomy" id="124"/>
    <lineage>
        <taxon>Bacteria</taxon>
        <taxon>Pseudomonadati</taxon>
        <taxon>Planctomycetota</taxon>
        <taxon>Planctomycetia</taxon>
        <taxon>Pirellulales</taxon>
        <taxon>Pirellulaceae</taxon>
        <taxon>Blastopirellula</taxon>
    </lineage>
</organism>
<evidence type="ECO:0000313" key="4">
    <source>
        <dbReference type="Proteomes" id="UP000237819"/>
    </source>
</evidence>
<protein>
    <submittedName>
        <fullName evidence="3">Prepilin-type cleavage/methylation domain-containing protein</fullName>
    </submittedName>
</protein>
<dbReference type="InterPro" id="IPR011453">
    <property type="entry name" value="DUF1559"/>
</dbReference>
<dbReference type="Proteomes" id="UP000237819">
    <property type="component" value="Unassembled WGS sequence"/>
</dbReference>
<gene>
    <name evidence="3" type="ORF">C5Y93_17725</name>
</gene>
<dbReference type="Pfam" id="PF07596">
    <property type="entry name" value="SBP_bac_10"/>
    <property type="match status" value="1"/>
</dbReference>
<dbReference type="PANTHER" id="PTHR30093">
    <property type="entry name" value="GENERAL SECRETION PATHWAY PROTEIN G"/>
    <property type="match status" value="1"/>
</dbReference>
<dbReference type="NCBIfam" id="TIGR02532">
    <property type="entry name" value="IV_pilin_GFxxxE"/>
    <property type="match status" value="1"/>
</dbReference>
<dbReference type="Pfam" id="PF07963">
    <property type="entry name" value="N_methyl"/>
    <property type="match status" value="1"/>
</dbReference>
<dbReference type="OrthoDB" id="255848at2"/>
<dbReference type="SUPFAM" id="SSF54523">
    <property type="entry name" value="Pili subunits"/>
    <property type="match status" value="1"/>
</dbReference>
<dbReference type="PROSITE" id="PS00409">
    <property type="entry name" value="PROKAR_NTER_METHYL"/>
    <property type="match status" value="1"/>
</dbReference>
<comment type="caution">
    <text evidence="3">The sequence shown here is derived from an EMBL/GenBank/DDBJ whole genome shotgun (WGS) entry which is preliminary data.</text>
</comment>
<dbReference type="InterPro" id="IPR027558">
    <property type="entry name" value="Pre_pil_HX9DG_C"/>
</dbReference>
<sequence length="308" mass="33475">MAISCVRRRGFTLVELLVVIAIIGVLIALLLPAVQQAREAARRSQCQNNLKQLALALHNYHDTYQSFPPTCVKQANQDGSGSQQATFWSAFILPQIEQGNVYDKIQGMGFGIIWNDGGNNQALLATKLDAYRCPSAPDSFESTQEGVTHNRANYGFVTSGTVGYDSNHGANNHYMDDGADNHARFSGPFLKQNKTTRFADITDGTSNTVGIGERWNHKKTEESKYLNYWYIGIPNSQDRHSAFSGSTGIPLNSPDTGEVGYAGFSSQHPGGVQFAQMDGSVRFVSENTAANILSAIGTRAGSEVLSLQ</sequence>
<reference evidence="3 4" key="1">
    <citation type="submission" date="2018-02" db="EMBL/GenBank/DDBJ databases">
        <title>Comparative genomes isolates from brazilian mangrove.</title>
        <authorList>
            <person name="Araujo J.E."/>
            <person name="Taketani R.G."/>
            <person name="Silva M.C.P."/>
            <person name="Loureco M.V."/>
            <person name="Andreote F.D."/>
        </authorList>
    </citation>
    <scope>NUCLEOTIDE SEQUENCE [LARGE SCALE GENOMIC DNA]</scope>
    <source>
        <strain evidence="3 4">Nap-Phe MGV</strain>
    </source>
</reference>
<keyword evidence="1" id="KW-0812">Transmembrane</keyword>
<dbReference type="InterPro" id="IPR045584">
    <property type="entry name" value="Pilin-like"/>
</dbReference>
<proteinExistence type="predicted"/>
<dbReference type="InterPro" id="IPR012902">
    <property type="entry name" value="N_methyl_site"/>
</dbReference>
<evidence type="ECO:0000259" key="2">
    <source>
        <dbReference type="Pfam" id="PF07596"/>
    </source>
</evidence>
<evidence type="ECO:0000256" key="1">
    <source>
        <dbReference type="SAM" id="Phobius"/>
    </source>
</evidence>
<name>A0A2S8GJR2_9BACT</name>
<feature type="transmembrane region" description="Helical" evidence="1">
    <location>
        <begin position="12"/>
        <end position="34"/>
    </location>
</feature>
<evidence type="ECO:0000313" key="3">
    <source>
        <dbReference type="EMBL" id="PQO44610.1"/>
    </source>
</evidence>
<accession>A0A2S8GJR2</accession>
<keyword evidence="1" id="KW-1133">Transmembrane helix</keyword>
<feature type="domain" description="DUF1559" evidence="2">
    <location>
        <begin position="35"/>
        <end position="289"/>
    </location>
</feature>
<keyword evidence="1" id="KW-0472">Membrane</keyword>
<dbReference type="AlphaFoldDB" id="A0A2S8GJR2"/>
<dbReference type="NCBIfam" id="TIGR04294">
    <property type="entry name" value="pre_pil_HX9DG"/>
    <property type="match status" value="1"/>
</dbReference>
<dbReference type="RefSeq" id="WP_105336784.1">
    <property type="nucleotide sequence ID" value="NZ_PUHZ01000018.1"/>
</dbReference>
<dbReference type="PANTHER" id="PTHR30093:SF2">
    <property type="entry name" value="TYPE II SECRETION SYSTEM PROTEIN H"/>
    <property type="match status" value="1"/>
</dbReference>